<organism evidence="2 3">
    <name type="scientific">Leersia perrieri</name>
    <dbReference type="NCBI Taxonomy" id="77586"/>
    <lineage>
        <taxon>Eukaryota</taxon>
        <taxon>Viridiplantae</taxon>
        <taxon>Streptophyta</taxon>
        <taxon>Embryophyta</taxon>
        <taxon>Tracheophyta</taxon>
        <taxon>Spermatophyta</taxon>
        <taxon>Magnoliopsida</taxon>
        <taxon>Liliopsida</taxon>
        <taxon>Poales</taxon>
        <taxon>Poaceae</taxon>
        <taxon>BOP clade</taxon>
        <taxon>Oryzoideae</taxon>
        <taxon>Oryzeae</taxon>
        <taxon>Oryzinae</taxon>
        <taxon>Leersia</taxon>
    </lineage>
</organism>
<dbReference type="Gramene" id="LPERR03G24030.1">
    <property type="protein sequence ID" value="LPERR03G24030.1"/>
    <property type="gene ID" value="LPERR03G24030"/>
</dbReference>
<evidence type="ECO:0000256" key="1">
    <source>
        <dbReference type="SAM" id="MobiDB-lite"/>
    </source>
</evidence>
<reference evidence="2" key="3">
    <citation type="submission" date="2015-04" db="UniProtKB">
        <authorList>
            <consortium name="EnsemblPlants"/>
        </authorList>
    </citation>
    <scope>IDENTIFICATION</scope>
</reference>
<protein>
    <submittedName>
        <fullName evidence="2">Uncharacterized protein</fullName>
    </submittedName>
</protein>
<name>A0A0D9VX99_9ORYZ</name>
<evidence type="ECO:0000313" key="2">
    <source>
        <dbReference type="EnsemblPlants" id="LPERR03G24030.1"/>
    </source>
</evidence>
<reference evidence="3" key="2">
    <citation type="submission" date="2013-12" db="EMBL/GenBank/DDBJ databases">
        <authorList>
            <person name="Yu Y."/>
            <person name="Lee S."/>
            <person name="de Baynast K."/>
            <person name="Wissotski M."/>
            <person name="Liu L."/>
            <person name="Talag J."/>
            <person name="Goicoechea J."/>
            <person name="Angelova A."/>
            <person name="Jetty R."/>
            <person name="Kudrna D."/>
            <person name="Golser W."/>
            <person name="Rivera L."/>
            <person name="Zhang J."/>
            <person name="Wing R."/>
        </authorList>
    </citation>
    <scope>NUCLEOTIDE SEQUENCE</scope>
</reference>
<dbReference type="EnsemblPlants" id="LPERR03G24030.1">
    <property type="protein sequence ID" value="LPERR03G24030.1"/>
    <property type="gene ID" value="LPERR03G24030"/>
</dbReference>
<dbReference type="AlphaFoldDB" id="A0A0D9VX99"/>
<keyword evidence="3" id="KW-1185">Reference proteome</keyword>
<dbReference type="HOGENOM" id="CLU_2281503_0_0_1"/>
<proteinExistence type="predicted"/>
<sequence length="102" mass="11115">MMSVAIRKSPLQGPETEDTRGGGASYGWTGEEFRVKKVVEVDEEAGERVREEIGHAQQAALVNEVAPWLADAAGHGEAARRETAEVSLVGVYMLHKLAHLLY</sequence>
<dbReference type="Proteomes" id="UP000032180">
    <property type="component" value="Chromosome 3"/>
</dbReference>
<reference evidence="2 3" key="1">
    <citation type="submission" date="2012-08" db="EMBL/GenBank/DDBJ databases">
        <title>Oryza genome evolution.</title>
        <authorList>
            <person name="Wing R.A."/>
        </authorList>
    </citation>
    <scope>NUCLEOTIDE SEQUENCE</scope>
</reference>
<feature type="region of interest" description="Disordered" evidence="1">
    <location>
        <begin position="1"/>
        <end position="26"/>
    </location>
</feature>
<evidence type="ECO:0000313" key="3">
    <source>
        <dbReference type="Proteomes" id="UP000032180"/>
    </source>
</evidence>
<accession>A0A0D9VX99</accession>